<protein>
    <recommendedName>
        <fullName evidence="3">F-box domain-containing protein</fullName>
    </recommendedName>
</protein>
<reference evidence="1" key="1">
    <citation type="submission" date="2023-08" db="EMBL/GenBank/DDBJ databases">
        <title>Black Yeasts Isolated from many extreme environments.</title>
        <authorList>
            <person name="Coleine C."/>
            <person name="Stajich J.E."/>
            <person name="Selbmann L."/>
        </authorList>
    </citation>
    <scope>NUCLEOTIDE SEQUENCE</scope>
    <source>
        <strain evidence="1">CCFEE 5810</strain>
    </source>
</reference>
<accession>A0AAN8A5Z3</accession>
<comment type="caution">
    <text evidence="1">The sequence shown here is derived from an EMBL/GenBank/DDBJ whole genome shotgun (WGS) entry which is preliminary data.</text>
</comment>
<dbReference type="Proteomes" id="UP001310594">
    <property type="component" value="Unassembled WGS sequence"/>
</dbReference>
<evidence type="ECO:0008006" key="3">
    <source>
        <dbReference type="Google" id="ProtNLM"/>
    </source>
</evidence>
<organism evidence="1 2">
    <name type="scientific">Elasticomyces elasticus</name>
    <dbReference type="NCBI Taxonomy" id="574655"/>
    <lineage>
        <taxon>Eukaryota</taxon>
        <taxon>Fungi</taxon>
        <taxon>Dikarya</taxon>
        <taxon>Ascomycota</taxon>
        <taxon>Pezizomycotina</taxon>
        <taxon>Dothideomycetes</taxon>
        <taxon>Dothideomycetidae</taxon>
        <taxon>Mycosphaerellales</taxon>
        <taxon>Teratosphaeriaceae</taxon>
        <taxon>Elasticomyces</taxon>
    </lineage>
</organism>
<name>A0AAN8A5Z3_9PEZI</name>
<dbReference type="EMBL" id="JAVRQU010000001">
    <property type="protein sequence ID" value="KAK5708119.1"/>
    <property type="molecule type" value="Genomic_DNA"/>
</dbReference>
<sequence>MAVQLMDLPEELLLNILRNVQPEPPHPWGPTSNYLFYNPKKVYSCFQMSTLVSQKYRRLAVAIFDASYIYAVYMNYHMRRRKACTVETWLQREHRQVRRLHLQVDAYDFEDVSTFSLDVADYLGRYTALRELVITVETFEAQSTVAGSEAKIREAVVDWAQGARRRARLIIYGCGVMGPGGVVWRSHYSHGDASWQAKSARIVSRY</sequence>
<gene>
    <name evidence="1" type="ORF">LTR97_000659</name>
</gene>
<dbReference type="AlphaFoldDB" id="A0AAN8A5Z3"/>
<proteinExistence type="predicted"/>
<evidence type="ECO:0000313" key="1">
    <source>
        <dbReference type="EMBL" id="KAK5708119.1"/>
    </source>
</evidence>
<evidence type="ECO:0000313" key="2">
    <source>
        <dbReference type="Proteomes" id="UP001310594"/>
    </source>
</evidence>